<feature type="repeat" description="WD" evidence="9">
    <location>
        <begin position="122"/>
        <end position="154"/>
    </location>
</feature>
<reference evidence="13 14" key="1">
    <citation type="journal article" date="2014" name="Nat. Genet.">
        <title>Genome and transcriptome of the porcine whipworm Trichuris suis.</title>
        <authorList>
            <person name="Jex A.R."/>
            <person name="Nejsum P."/>
            <person name="Schwarz E.M."/>
            <person name="Hu L."/>
            <person name="Young N.D."/>
            <person name="Hall R.S."/>
            <person name="Korhonen P.K."/>
            <person name="Liao S."/>
            <person name="Thamsborg S."/>
            <person name="Xia J."/>
            <person name="Xu P."/>
            <person name="Wang S."/>
            <person name="Scheerlinck J.P."/>
            <person name="Hofmann A."/>
            <person name="Sternberg P.W."/>
            <person name="Wang J."/>
            <person name="Gasser R.B."/>
        </authorList>
    </citation>
    <scope>NUCLEOTIDE SEQUENCE [LARGE SCALE GENOMIC DNA]</scope>
    <source>
        <strain evidence="13">DCEP-RM93M</strain>
    </source>
</reference>
<evidence type="ECO:0000256" key="4">
    <source>
        <dbReference type="ARBA" id="ARBA00022737"/>
    </source>
</evidence>
<evidence type="ECO:0000256" key="1">
    <source>
        <dbReference type="ARBA" id="ARBA00004123"/>
    </source>
</evidence>
<dbReference type="PANTHER" id="PTHR13831">
    <property type="entry name" value="MEMBER OF THE HIR1 FAMILY OF WD-REPEAT PROTEINS"/>
    <property type="match status" value="1"/>
</dbReference>
<evidence type="ECO:0000256" key="7">
    <source>
        <dbReference type="ARBA" id="ARBA00023163"/>
    </source>
</evidence>
<dbReference type="Pfam" id="PF00400">
    <property type="entry name" value="WD40"/>
    <property type="match status" value="3"/>
</dbReference>
<dbReference type="SMART" id="SM00320">
    <property type="entry name" value="WD40"/>
    <property type="match status" value="5"/>
</dbReference>
<dbReference type="InterPro" id="IPR001680">
    <property type="entry name" value="WD40_rpt"/>
</dbReference>
<sequence>MQLIKPYTVNHDDSPIYSISVDPSGTKFVTSGLSKTSTGLIMIWDLQAALLEGTPNERRPLLLCRMEAHSACINCVRWSGRPKVFATAGSDSLVMVWTFAGNCPSSGGFEVPPEYWKCTATMAGHIADVLGLDWSPGDRYLASCSVDNTIIIWNANKFPGLPIFDVQLCMPYSLKGEDKTLRIWATSDWTLLETIRKPFEKTSGSTHVLRLDWSPDGFLLASAHAMNNGGPVSKLIERNDWTYERDFVGHRKAVTCVRWSPTFYRGTEKGKEAAVSSICATGGKDRTLSVWSMSRSRPIVVLTNIFTKSIMDMVWSANGSMLLLSSLDGNVAICQFTPEETGSVLPQAEKIEYLKRAYGNIEFSHLGFLDPDYSCATGGSSRIIENPQFLAAHRAALLEKKQDGERIDYAMPSVAVSSSIPLQEAQIETRTSTGKRRIVLTSAPVAEPKLKPNLNISAPLPEGSIDGNTAKGYPAQTVAESEHPKGEEATVLSAENKDNISVAVAHQQSISGMTKSIMKAVTSCLGGSHAELPQSALSSCSAISKENEHRHLGKEQSRLGGRKMVLSQASASEKKRSVKRTFAKGDHQRSKVLIVPSDTESELETDSVKTKRSSVGPSKHSAGVSKQCAKTAGLTQILAKIDEKYGEYTFSIENHISVGLNVSVSQLICSSGNVCLWKATFQSRALAMKASNHIVAVLLEDNMISILLTSNGKQLTHEFAVSHDVKYIDCRNWCLFVIFVTGKLCVWSFEGGMKVLCRTSALPFLRGSDVSVENTKLTDDGRPIVSLSNGKTFLYNSVGHAWLLIVDSSSSFFKLATVRNLLDASERLGVHGPLRELTKDSGVPALATARTELLSTLTENFFEMQVQSSRVLRSKDEYKYWLMQYVKNLVDGGNVSKLRSVLQFLDDDSTDKSVANWPKRQLLKDVLPLLCVNPTMESLYTEYADSPVEISSEDLRSLQPREKLGDDYIRLLIYEIKKFLHYQAESIDGYYAIIQKLSIEDTIGSPLKLGVVARASNCSQNSVLTVEQVNSPMCSGQSSDVNLMCSGEVNPYKRVLLVTRRGIELKLNCTSSAVKREE</sequence>
<keyword evidence="6 10" id="KW-0805">Transcription regulation</keyword>
<evidence type="ECO:0000256" key="9">
    <source>
        <dbReference type="PROSITE-ProRule" id="PRU00221"/>
    </source>
</evidence>
<dbReference type="GO" id="GO:0000417">
    <property type="term" value="C:HIR complex"/>
    <property type="evidence" value="ECO:0007669"/>
    <property type="project" value="TreeGrafter"/>
</dbReference>
<gene>
    <name evidence="13" type="ORF">M513_05660</name>
</gene>
<dbReference type="InterPro" id="IPR015943">
    <property type="entry name" value="WD40/YVTN_repeat-like_dom_sf"/>
</dbReference>
<dbReference type="EMBL" id="KL363217">
    <property type="protein sequence ID" value="KFD53396.1"/>
    <property type="molecule type" value="Genomic_DNA"/>
</dbReference>
<feature type="domain" description="Protein HIRA-like C-terminal" evidence="12">
    <location>
        <begin position="712"/>
        <end position="903"/>
    </location>
</feature>
<dbReference type="GO" id="GO:0006351">
    <property type="term" value="P:DNA-templated transcription"/>
    <property type="evidence" value="ECO:0007669"/>
    <property type="project" value="InterPro"/>
</dbReference>
<evidence type="ECO:0000259" key="12">
    <source>
        <dbReference type="Pfam" id="PF07569"/>
    </source>
</evidence>
<keyword evidence="4 10" id="KW-0677">Repeat</keyword>
<dbReference type="GO" id="GO:0031491">
    <property type="term" value="F:nucleosome binding"/>
    <property type="evidence" value="ECO:0007669"/>
    <property type="project" value="TreeGrafter"/>
</dbReference>
<evidence type="ECO:0000313" key="14">
    <source>
        <dbReference type="Proteomes" id="UP000030764"/>
    </source>
</evidence>
<comment type="function">
    <text evidence="10">Required for replication-independent chromatin assembly and for the periodic repression of histone gene transcription during the cell cycle.</text>
</comment>
<name>A0A085M850_9BILA</name>
<evidence type="ECO:0000256" key="6">
    <source>
        <dbReference type="ARBA" id="ARBA00023015"/>
    </source>
</evidence>
<evidence type="ECO:0000256" key="3">
    <source>
        <dbReference type="ARBA" id="ARBA00022574"/>
    </source>
</evidence>
<dbReference type="GO" id="GO:0000785">
    <property type="term" value="C:chromatin"/>
    <property type="evidence" value="ECO:0007669"/>
    <property type="project" value="TreeGrafter"/>
</dbReference>
<evidence type="ECO:0000313" key="13">
    <source>
        <dbReference type="EMBL" id="KFD53396.1"/>
    </source>
</evidence>
<dbReference type="InterPro" id="IPR036322">
    <property type="entry name" value="WD40_repeat_dom_sf"/>
</dbReference>
<dbReference type="GO" id="GO:0006355">
    <property type="term" value="P:regulation of DNA-templated transcription"/>
    <property type="evidence" value="ECO:0007669"/>
    <property type="project" value="InterPro"/>
</dbReference>
<dbReference type="Gene3D" id="2.130.10.10">
    <property type="entry name" value="YVTN repeat-like/Quinoprotein amine dehydrogenase"/>
    <property type="match status" value="2"/>
</dbReference>
<dbReference type="Proteomes" id="UP000030764">
    <property type="component" value="Unassembled WGS sequence"/>
</dbReference>
<keyword evidence="10" id="KW-0678">Repressor</keyword>
<organism evidence="13 14">
    <name type="scientific">Trichuris suis</name>
    <name type="common">pig whipworm</name>
    <dbReference type="NCBI Taxonomy" id="68888"/>
    <lineage>
        <taxon>Eukaryota</taxon>
        <taxon>Metazoa</taxon>
        <taxon>Ecdysozoa</taxon>
        <taxon>Nematoda</taxon>
        <taxon>Enoplea</taxon>
        <taxon>Dorylaimia</taxon>
        <taxon>Trichinellida</taxon>
        <taxon>Trichuridae</taxon>
        <taxon>Trichuris</taxon>
    </lineage>
</organism>
<keyword evidence="8 10" id="KW-0539">Nucleus</keyword>
<keyword evidence="3 9" id="KW-0853">WD repeat</keyword>
<keyword evidence="5 10" id="KW-0156">Chromatin regulator</keyword>
<accession>A0A085M850</accession>
<protein>
    <recommendedName>
        <fullName evidence="10">Protein HIRA</fullName>
    </recommendedName>
</protein>
<dbReference type="SUPFAM" id="SSF50978">
    <property type="entry name" value="WD40 repeat-like"/>
    <property type="match status" value="1"/>
</dbReference>
<keyword evidence="7 10" id="KW-0804">Transcription</keyword>
<feature type="region of interest" description="Disordered" evidence="11">
    <location>
        <begin position="603"/>
        <end position="622"/>
    </location>
</feature>
<dbReference type="PROSITE" id="PS50082">
    <property type="entry name" value="WD_REPEATS_2"/>
    <property type="match status" value="2"/>
</dbReference>
<feature type="repeat" description="WD" evidence="9">
    <location>
        <begin position="66"/>
        <end position="97"/>
    </location>
</feature>
<proteinExistence type="inferred from homology"/>
<evidence type="ECO:0000256" key="8">
    <source>
        <dbReference type="ARBA" id="ARBA00023242"/>
    </source>
</evidence>
<dbReference type="PROSITE" id="PS50294">
    <property type="entry name" value="WD_REPEATS_REGION"/>
    <property type="match status" value="2"/>
</dbReference>
<comment type="similarity">
    <text evidence="2 10">Belongs to the WD repeat HIR1 family.</text>
</comment>
<dbReference type="PANTHER" id="PTHR13831:SF0">
    <property type="entry name" value="PROTEIN HIRA"/>
    <property type="match status" value="1"/>
</dbReference>
<dbReference type="Pfam" id="PF07569">
    <property type="entry name" value="Hira"/>
    <property type="match status" value="1"/>
</dbReference>
<dbReference type="GO" id="GO:0006338">
    <property type="term" value="P:chromatin remodeling"/>
    <property type="evidence" value="ECO:0007669"/>
    <property type="project" value="InterPro"/>
</dbReference>
<dbReference type="GO" id="GO:0005634">
    <property type="term" value="C:nucleus"/>
    <property type="evidence" value="ECO:0007669"/>
    <property type="project" value="UniProtKB-SubCell"/>
</dbReference>
<dbReference type="AlphaFoldDB" id="A0A085M850"/>
<dbReference type="SUPFAM" id="SSF50993">
    <property type="entry name" value="Peptidase/esterase 'gauge' domain"/>
    <property type="match status" value="1"/>
</dbReference>
<dbReference type="InterPro" id="IPR031120">
    <property type="entry name" value="HIR1-like"/>
</dbReference>
<evidence type="ECO:0000256" key="5">
    <source>
        <dbReference type="ARBA" id="ARBA00022853"/>
    </source>
</evidence>
<keyword evidence="14" id="KW-1185">Reference proteome</keyword>
<dbReference type="InterPro" id="IPR011494">
    <property type="entry name" value="HIRA-like_C"/>
</dbReference>
<evidence type="ECO:0000256" key="11">
    <source>
        <dbReference type="SAM" id="MobiDB-lite"/>
    </source>
</evidence>
<comment type="subcellular location">
    <subcellularLocation>
        <location evidence="1 10">Nucleus</location>
    </subcellularLocation>
</comment>
<evidence type="ECO:0000256" key="10">
    <source>
        <dbReference type="RuleBase" id="RU364014"/>
    </source>
</evidence>
<evidence type="ECO:0000256" key="2">
    <source>
        <dbReference type="ARBA" id="ARBA00007306"/>
    </source>
</evidence>